<protein>
    <submittedName>
        <fullName evidence="2">Uncharacterized protein</fullName>
    </submittedName>
</protein>
<reference evidence="3" key="1">
    <citation type="journal article" date="2019" name="Int. J. Syst. Evol. Microbiol.">
        <title>The Global Catalogue of Microorganisms (GCM) 10K type strain sequencing project: providing services to taxonomists for standard genome sequencing and annotation.</title>
        <authorList>
            <consortium name="The Broad Institute Genomics Platform"/>
            <consortium name="The Broad Institute Genome Sequencing Center for Infectious Disease"/>
            <person name="Wu L."/>
            <person name="Ma J."/>
        </authorList>
    </citation>
    <scope>NUCLEOTIDE SEQUENCE [LARGE SCALE GENOMIC DNA]</scope>
    <source>
        <strain evidence="3">JCM 16373</strain>
    </source>
</reference>
<proteinExistence type="predicted"/>
<evidence type="ECO:0000313" key="3">
    <source>
        <dbReference type="Proteomes" id="UP001501447"/>
    </source>
</evidence>
<dbReference type="EMBL" id="BAAARJ010000006">
    <property type="protein sequence ID" value="GAA2608155.1"/>
    <property type="molecule type" value="Genomic_DNA"/>
</dbReference>
<dbReference type="Proteomes" id="UP001501447">
    <property type="component" value="Unassembled WGS sequence"/>
</dbReference>
<feature type="region of interest" description="Disordered" evidence="1">
    <location>
        <begin position="28"/>
        <end position="63"/>
    </location>
</feature>
<evidence type="ECO:0000256" key="1">
    <source>
        <dbReference type="SAM" id="MobiDB-lite"/>
    </source>
</evidence>
<accession>A0ABP6C8U0</accession>
<gene>
    <name evidence="2" type="ORF">GCM10009863_21960</name>
</gene>
<keyword evidence="3" id="KW-1185">Reference proteome</keyword>
<evidence type="ECO:0000313" key="2">
    <source>
        <dbReference type="EMBL" id="GAA2608155.1"/>
    </source>
</evidence>
<comment type="caution">
    <text evidence="2">The sequence shown here is derived from an EMBL/GenBank/DDBJ whole genome shotgun (WGS) entry which is preliminary data.</text>
</comment>
<organism evidence="2 3">
    <name type="scientific">Streptomyces axinellae</name>
    <dbReference type="NCBI Taxonomy" id="552788"/>
    <lineage>
        <taxon>Bacteria</taxon>
        <taxon>Bacillati</taxon>
        <taxon>Actinomycetota</taxon>
        <taxon>Actinomycetes</taxon>
        <taxon>Kitasatosporales</taxon>
        <taxon>Streptomycetaceae</taxon>
        <taxon>Streptomyces</taxon>
    </lineage>
</organism>
<sequence length="99" mass="10212">MTSAERLWDASCDLAGVGTGLGLGLDARVAGPRAGSGSGSEQVLPGLSRKSASPWPKSAGGLSFDSEVSRVEWADLGRLSWMSRGKLAFTQEMPDSGGE</sequence>
<name>A0ABP6C8U0_9ACTN</name>